<keyword evidence="1" id="KW-1133">Transmembrane helix</keyword>
<feature type="transmembrane region" description="Helical" evidence="1">
    <location>
        <begin position="157"/>
        <end position="178"/>
    </location>
</feature>
<name>A0AB38XLS6_9ACTO</name>
<protein>
    <recommendedName>
        <fullName evidence="4">Prepilin type IV endopeptidase peptidase domain-containing protein</fullName>
    </recommendedName>
</protein>
<evidence type="ECO:0000313" key="3">
    <source>
        <dbReference type="Proteomes" id="UP001211044"/>
    </source>
</evidence>
<gene>
    <name evidence="2" type="ORF">PIG85_05610</name>
</gene>
<dbReference type="RefSeq" id="WP_004805201.1">
    <property type="nucleotide sequence ID" value="NZ_CP116394.1"/>
</dbReference>
<keyword evidence="1" id="KW-0472">Membrane</keyword>
<evidence type="ECO:0008006" key="4">
    <source>
        <dbReference type="Google" id="ProtNLM"/>
    </source>
</evidence>
<evidence type="ECO:0000313" key="2">
    <source>
        <dbReference type="EMBL" id="WCE45154.1"/>
    </source>
</evidence>
<accession>A0AB38XLS6</accession>
<reference evidence="2" key="1">
    <citation type="submission" date="2023-01" db="EMBL/GenBank/DDBJ databases">
        <title>Comparative Genomic Analysis of the Clinically-Derived Winkia Strain NY0527 Provides Evidence into the Taxonomic Reassignment of Winkia neuii and Characterizes Their Virulence Traits.</title>
        <authorList>
            <person name="Cai X."/>
            <person name="Peng Y."/>
            <person name="Li M."/>
            <person name="Qiu Y."/>
            <person name="Wang Y."/>
            <person name="Xu L."/>
            <person name="Hou Q."/>
        </authorList>
    </citation>
    <scope>NUCLEOTIDE SEQUENCE</scope>
    <source>
        <strain evidence="2">NY0527</strain>
    </source>
</reference>
<dbReference type="KEGG" id="wne:PIG85_05610"/>
<dbReference type="Proteomes" id="UP001211044">
    <property type="component" value="Chromosome"/>
</dbReference>
<dbReference type="AlphaFoldDB" id="A0AB38XLS6"/>
<sequence length="204" mass="21322">MQWIGPVLSLAICLGGVGAAVYFGPATCARYCTSAGIEAPRWNRRYTYALVSLGLCGLALCSRAHWVGLSIAGFLSVPLLCDFAAHRLPRLWVWAGGGALLCSAVAAYRGVLLPLAASALGIFCFFALFSVVTKMGFGDVRLAPVALSWPVTISSAGPLWAVAGSFLLAGCGALVAILRTHNPRAQIAFGPYLILGGYLSALIF</sequence>
<evidence type="ECO:0000256" key="1">
    <source>
        <dbReference type="SAM" id="Phobius"/>
    </source>
</evidence>
<feature type="transmembrane region" description="Helical" evidence="1">
    <location>
        <begin position="185"/>
        <end position="203"/>
    </location>
</feature>
<feature type="transmembrane region" description="Helical" evidence="1">
    <location>
        <begin position="115"/>
        <end position="137"/>
    </location>
</feature>
<feature type="transmembrane region" description="Helical" evidence="1">
    <location>
        <begin position="43"/>
        <end position="61"/>
    </location>
</feature>
<dbReference type="EMBL" id="CP116394">
    <property type="protein sequence ID" value="WCE45154.1"/>
    <property type="molecule type" value="Genomic_DNA"/>
</dbReference>
<organism evidence="2 3">
    <name type="scientific">Winkia neuii subsp. anitrata</name>
    <dbReference type="NCBI Taxonomy" id="29318"/>
    <lineage>
        <taxon>Bacteria</taxon>
        <taxon>Bacillati</taxon>
        <taxon>Actinomycetota</taxon>
        <taxon>Actinomycetes</taxon>
        <taxon>Actinomycetales</taxon>
        <taxon>Actinomycetaceae</taxon>
        <taxon>Winkia</taxon>
    </lineage>
</organism>
<proteinExistence type="predicted"/>
<keyword evidence="1" id="KW-0812">Transmembrane</keyword>
<feature type="transmembrane region" description="Helical" evidence="1">
    <location>
        <begin position="91"/>
        <end position="108"/>
    </location>
</feature>